<gene>
    <name evidence="4" type="ORF">B1A_17149</name>
    <name evidence="5" type="ORF">B2A_07459</name>
</gene>
<dbReference type="EMBL" id="AUZZ01005337">
    <property type="protein sequence ID" value="EQD50006.1"/>
    <property type="molecule type" value="Genomic_DNA"/>
</dbReference>
<comment type="caution">
    <text evidence="4">The sequence shown here is derived from an EMBL/GenBank/DDBJ whole genome shotgun (WGS) entry which is preliminary data.</text>
</comment>
<dbReference type="Pfam" id="PF01200">
    <property type="entry name" value="Ribosomal_S28e"/>
    <property type="match status" value="1"/>
</dbReference>
<sequence>MSFSGYLAEIVDVERRRKTGIYGEIYSVSCKILEGRDKDRIIRRNMLGPVKIGDKVRLPDTNREAREIRVK</sequence>
<dbReference type="InterPro" id="IPR012340">
    <property type="entry name" value="NA-bd_OB-fold"/>
</dbReference>
<dbReference type="EMBL" id="AUZX01012603">
    <property type="protein sequence ID" value="EQD38702.1"/>
    <property type="molecule type" value="Genomic_DNA"/>
</dbReference>
<dbReference type="GO" id="GO:0005840">
    <property type="term" value="C:ribosome"/>
    <property type="evidence" value="ECO:0007669"/>
    <property type="project" value="UniProtKB-KW"/>
</dbReference>
<dbReference type="GO" id="GO:1990904">
    <property type="term" value="C:ribonucleoprotein complex"/>
    <property type="evidence" value="ECO:0007669"/>
    <property type="project" value="UniProtKB-KW"/>
</dbReference>
<dbReference type="GO" id="GO:0003735">
    <property type="term" value="F:structural constituent of ribosome"/>
    <property type="evidence" value="ECO:0007669"/>
    <property type="project" value="InterPro"/>
</dbReference>
<proteinExistence type="inferred from homology"/>
<comment type="similarity">
    <text evidence="1">Belongs to the eukaryotic ribosomal protein eS28 family.</text>
</comment>
<evidence type="ECO:0000313" key="4">
    <source>
        <dbReference type="EMBL" id="EQD38702.1"/>
    </source>
</evidence>
<evidence type="ECO:0000256" key="3">
    <source>
        <dbReference type="ARBA" id="ARBA00023274"/>
    </source>
</evidence>
<evidence type="ECO:0000256" key="2">
    <source>
        <dbReference type="ARBA" id="ARBA00022980"/>
    </source>
</evidence>
<reference evidence="4" key="2">
    <citation type="journal article" date="2014" name="ISME J.">
        <title>Microbial stratification in low pH oxic and suboxic macroscopic growths along an acid mine drainage.</title>
        <authorList>
            <person name="Mendez-Garcia C."/>
            <person name="Mesa V."/>
            <person name="Sprenger R.R."/>
            <person name="Richter M."/>
            <person name="Diez M.S."/>
            <person name="Solano J."/>
            <person name="Bargiela R."/>
            <person name="Golyshina O.V."/>
            <person name="Manteca A."/>
            <person name="Ramos J.L."/>
            <person name="Gallego J.R."/>
            <person name="Llorente I."/>
            <person name="Martins Dos Santos V.A."/>
            <person name="Jensen O.N."/>
            <person name="Pelaez A.I."/>
            <person name="Sanchez J."/>
            <person name="Ferrer M."/>
        </authorList>
    </citation>
    <scope>NUCLEOTIDE SEQUENCE</scope>
</reference>
<protein>
    <submittedName>
        <fullName evidence="4">30S ribosomal protein S28e</fullName>
    </submittedName>
</protein>
<evidence type="ECO:0000313" key="5">
    <source>
        <dbReference type="EMBL" id="EQD50006.1"/>
    </source>
</evidence>
<dbReference type="InterPro" id="IPR000289">
    <property type="entry name" value="Ribosomal_eS28"/>
</dbReference>
<dbReference type="SUPFAM" id="SSF50249">
    <property type="entry name" value="Nucleic acid-binding proteins"/>
    <property type="match status" value="1"/>
</dbReference>
<organism evidence="4">
    <name type="scientific">mine drainage metagenome</name>
    <dbReference type="NCBI Taxonomy" id="410659"/>
    <lineage>
        <taxon>unclassified sequences</taxon>
        <taxon>metagenomes</taxon>
        <taxon>ecological metagenomes</taxon>
    </lineage>
</organism>
<keyword evidence="2 4" id="KW-0689">Ribosomal protein</keyword>
<evidence type="ECO:0000256" key="1">
    <source>
        <dbReference type="ARBA" id="ARBA00005943"/>
    </source>
</evidence>
<dbReference type="Gene3D" id="2.40.50.140">
    <property type="entry name" value="Nucleic acid-binding proteins"/>
    <property type="match status" value="1"/>
</dbReference>
<name>T0Z354_9ZZZZ</name>
<dbReference type="GO" id="GO:0006412">
    <property type="term" value="P:translation"/>
    <property type="evidence" value="ECO:0007669"/>
    <property type="project" value="InterPro"/>
</dbReference>
<dbReference type="AlphaFoldDB" id="T0Z354"/>
<keyword evidence="3" id="KW-0687">Ribonucleoprotein</keyword>
<accession>T0Z354</accession>
<reference evidence="4" key="1">
    <citation type="submission" date="2013-08" db="EMBL/GenBank/DDBJ databases">
        <authorList>
            <person name="Mendez C."/>
            <person name="Richter M."/>
            <person name="Ferrer M."/>
            <person name="Sanchez J."/>
        </authorList>
    </citation>
    <scope>NUCLEOTIDE SEQUENCE</scope>
</reference>